<comment type="similarity">
    <text evidence="1">Belongs to the glycosyltransferase 28 family.</text>
</comment>
<reference evidence="6 7" key="1">
    <citation type="submission" date="2016-09" db="EMBL/GenBank/DDBJ databases">
        <title>Streptomyces rubrolavendulae MJM4426 Genome sequencing and assembly.</title>
        <authorList>
            <person name="Kim J.-G."/>
        </authorList>
    </citation>
    <scope>NUCLEOTIDE SEQUENCE [LARGE SCALE GENOMIC DNA]</scope>
    <source>
        <strain evidence="6 7">MJM4426</strain>
    </source>
</reference>
<evidence type="ECO:0000313" key="7">
    <source>
        <dbReference type="Proteomes" id="UP000095349"/>
    </source>
</evidence>
<dbReference type="Pfam" id="PF21036">
    <property type="entry name" value="EryCIII-like_N"/>
    <property type="match status" value="1"/>
</dbReference>
<dbReference type="EMBL" id="CP017316">
    <property type="protein sequence ID" value="AOT59451.1"/>
    <property type="molecule type" value="Genomic_DNA"/>
</dbReference>
<evidence type="ECO:0000259" key="4">
    <source>
        <dbReference type="Pfam" id="PF06722"/>
    </source>
</evidence>
<evidence type="ECO:0000259" key="5">
    <source>
        <dbReference type="Pfam" id="PF21036"/>
    </source>
</evidence>
<dbReference type="InterPro" id="IPR050426">
    <property type="entry name" value="Glycosyltransferase_28"/>
</dbReference>
<dbReference type="PANTHER" id="PTHR48050:SF13">
    <property type="entry name" value="STEROL 3-BETA-GLUCOSYLTRANSFERASE UGT80A2"/>
    <property type="match status" value="1"/>
</dbReference>
<dbReference type="InterPro" id="IPR048284">
    <property type="entry name" value="EryCIII-like_N"/>
</dbReference>
<dbReference type="KEGG" id="srn:A4G23_02293"/>
<dbReference type="Proteomes" id="UP000095349">
    <property type="component" value="Chromosome"/>
</dbReference>
<sequence>MRVLMTITPGTGHTYPMVPLSWALQSAGHEVLVASSGPGLALGEAGARVVDVAPGLSLDRMVGELARRHPEVAAKLLQEASGVPYLEVVGGAVAAALRLQPDMVEAVIRTAEEWRPDVVVHSPLFTPGMVAAAKLGVPAVQHGFGFVNPSAEMMGELHRDLFDAHGVSLPRTRATIDITPPSVLPTGEGMWPMGYVPYNGGGPLPKPLYELLTTRPEKPRVAVTLGSGPVPGEAAVILERIIDSAPKADAEFVVVLPRVDLEPFGTLPGNVRAFDWVPYGALLATCSAVVHHAGPGTALGAMYHGLPQVMPGFKGLGRPVVAKAVADRGLGVVVEPGDIGPELLESVAADPSVRRAAAEVRAEIAAMPAAHTVVGRLEELAAR</sequence>
<dbReference type="PANTHER" id="PTHR48050">
    <property type="entry name" value="STEROL 3-BETA-GLUCOSYLTRANSFERASE"/>
    <property type="match status" value="1"/>
</dbReference>
<dbReference type="STRING" id="285473.A4G23_02293"/>
<organism evidence="6 7">
    <name type="scientific">Streptomyces rubrolavendulae</name>
    <dbReference type="NCBI Taxonomy" id="285473"/>
    <lineage>
        <taxon>Bacteria</taxon>
        <taxon>Bacillati</taxon>
        <taxon>Actinomycetota</taxon>
        <taxon>Actinomycetes</taxon>
        <taxon>Kitasatosporales</taxon>
        <taxon>Streptomycetaceae</taxon>
        <taxon>Streptomyces</taxon>
    </lineage>
</organism>
<proteinExistence type="inferred from homology"/>
<evidence type="ECO:0000256" key="1">
    <source>
        <dbReference type="ARBA" id="ARBA00006962"/>
    </source>
</evidence>
<keyword evidence="3 6" id="KW-0808">Transferase</keyword>
<keyword evidence="7" id="KW-1185">Reference proteome</keyword>
<accession>A0A1D8G1Z3</accession>
<dbReference type="InterPro" id="IPR002213">
    <property type="entry name" value="UDP_glucos_trans"/>
</dbReference>
<dbReference type="RefSeq" id="WP_069976831.1">
    <property type="nucleotide sequence ID" value="NZ_CP017316.1"/>
</dbReference>
<dbReference type="GO" id="GO:0016758">
    <property type="term" value="F:hexosyltransferase activity"/>
    <property type="evidence" value="ECO:0007669"/>
    <property type="project" value="UniProtKB-ARBA"/>
</dbReference>
<evidence type="ECO:0000256" key="3">
    <source>
        <dbReference type="ARBA" id="ARBA00022679"/>
    </source>
</evidence>
<name>A0A1D8G1Z3_9ACTN</name>
<dbReference type="EC" id="2.4.1.278" evidence="6"/>
<protein>
    <submittedName>
        <fullName evidence="6">Desosaminyl transferase EryCIII</fullName>
        <ecNumber evidence="6">2.4.1.278</ecNumber>
    </submittedName>
</protein>
<evidence type="ECO:0000313" key="6">
    <source>
        <dbReference type="EMBL" id="AOT59451.1"/>
    </source>
</evidence>
<dbReference type="OrthoDB" id="3863369at2"/>
<gene>
    <name evidence="6" type="primary">eryCIII</name>
    <name evidence="6" type="ORF">A4G23_02293</name>
</gene>
<feature type="domain" description="Erythromycin biosynthesis protein CIII-like C-terminal" evidence="4">
    <location>
        <begin position="240"/>
        <end position="380"/>
    </location>
</feature>
<dbReference type="Pfam" id="PF06722">
    <property type="entry name" value="EryCIII-like_C"/>
    <property type="match status" value="1"/>
</dbReference>
<dbReference type="SUPFAM" id="SSF53756">
    <property type="entry name" value="UDP-Glycosyltransferase/glycogen phosphorylase"/>
    <property type="match status" value="1"/>
</dbReference>
<dbReference type="PATRIC" id="fig|285473.5.peg.2398"/>
<evidence type="ECO:0000256" key="2">
    <source>
        <dbReference type="ARBA" id="ARBA00022676"/>
    </source>
</evidence>
<dbReference type="AlphaFoldDB" id="A0A1D8G1Z3"/>
<dbReference type="GO" id="GO:0017000">
    <property type="term" value="P:antibiotic biosynthetic process"/>
    <property type="evidence" value="ECO:0007669"/>
    <property type="project" value="UniProtKB-ARBA"/>
</dbReference>
<dbReference type="CDD" id="cd03784">
    <property type="entry name" value="GT1_Gtf-like"/>
    <property type="match status" value="1"/>
</dbReference>
<dbReference type="GO" id="GO:0008194">
    <property type="term" value="F:UDP-glycosyltransferase activity"/>
    <property type="evidence" value="ECO:0007669"/>
    <property type="project" value="InterPro"/>
</dbReference>
<dbReference type="GeneID" id="33066157"/>
<feature type="domain" description="Erythromycin biosynthesis protein CIII-like N-terminal" evidence="5">
    <location>
        <begin position="22"/>
        <end position="226"/>
    </location>
</feature>
<dbReference type="InterPro" id="IPR010610">
    <property type="entry name" value="EryCIII-like_C"/>
</dbReference>
<keyword evidence="2 6" id="KW-0328">Glycosyltransferase</keyword>
<dbReference type="Gene3D" id="3.40.50.2000">
    <property type="entry name" value="Glycogen Phosphorylase B"/>
    <property type="match status" value="2"/>
</dbReference>